<organism evidence="1">
    <name type="scientific">marine metagenome</name>
    <dbReference type="NCBI Taxonomy" id="408172"/>
    <lineage>
        <taxon>unclassified sequences</taxon>
        <taxon>metagenomes</taxon>
        <taxon>ecological metagenomes</taxon>
    </lineage>
</organism>
<evidence type="ECO:0000313" key="1">
    <source>
        <dbReference type="EMBL" id="SUZ64586.1"/>
    </source>
</evidence>
<dbReference type="EMBL" id="UINC01000938">
    <property type="protein sequence ID" value="SUZ64586.1"/>
    <property type="molecule type" value="Genomic_DNA"/>
</dbReference>
<name>A0A381PC82_9ZZZZ</name>
<proteinExistence type="predicted"/>
<gene>
    <name evidence="1" type="ORF">METZ01_LOCUS17440</name>
</gene>
<dbReference type="AlphaFoldDB" id="A0A381PC82"/>
<sequence>MPIDPLFLNDDSITTGGVLEDEWTCEMLDTLEERPAGVVTWRAFRTVSQAHEFPS</sequence>
<accession>A0A381PC82</accession>
<protein>
    <submittedName>
        <fullName evidence="1">Uncharacterized protein</fullName>
    </submittedName>
</protein>
<reference evidence="1" key="1">
    <citation type="submission" date="2018-05" db="EMBL/GenBank/DDBJ databases">
        <authorList>
            <person name="Lanie J.A."/>
            <person name="Ng W.-L."/>
            <person name="Kazmierczak K.M."/>
            <person name="Andrzejewski T.M."/>
            <person name="Davidsen T.M."/>
            <person name="Wayne K.J."/>
            <person name="Tettelin H."/>
            <person name="Glass J.I."/>
            <person name="Rusch D."/>
            <person name="Podicherti R."/>
            <person name="Tsui H.-C.T."/>
            <person name="Winkler M.E."/>
        </authorList>
    </citation>
    <scope>NUCLEOTIDE SEQUENCE</scope>
</reference>